<evidence type="ECO:0000313" key="1">
    <source>
        <dbReference type="EMBL" id="OXU29057.1"/>
    </source>
</evidence>
<accession>A0A232FFG7</accession>
<protein>
    <submittedName>
        <fullName evidence="1">Uncharacterized protein</fullName>
    </submittedName>
</protein>
<sequence length="238" mass="26914">MSDTVANEDHNFMVLGNRKMVLVSPPRIQGEGSYYVQCESIALRFRSSYCPDPLLGAGITDFYFLHKSTLKLNLKKIGKIAPIAQRTLNGEKMNWTTSTNLLRLSPIYRYGGFLSFQSTPSNASKGYYCSYDVIVKMKVLQRLNSRFDVVKDIRPNGGNFFFMTQGYISYCNFRENTICMLLNTDLQVTATIEAPKLDIPERDSKEAYFVHIIINPFACSNQSIVKVPSQLPTSQVIA</sequence>
<gene>
    <name evidence="1" type="ORF">TSAR_015172</name>
</gene>
<organism evidence="1 2">
    <name type="scientific">Trichomalopsis sarcophagae</name>
    <dbReference type="NCBI Taxonomy" id="543379"/>
    <lineage>
        <taxon>Eukaryota</taxon>
        <taxon>Metazoa</taxon>
        <taxon>Ecdysozoa</taxon>
        <taxon>Arthropoda</taxon>
        <taxon>Hexapoda</taxon>
        <taxon>Insecta</taxon>
        <taxon>Pterygota</taxon>
        <taxon>Neoptera</taxon>
        <taxon>Endopterygota</taxon>
        <taxon>Hymenoptera</taxon>
        <taxon>Apocrita</taxon>
        <taxon>Proctotrupomorpha</taxon>
        <taxon>Chalcidoidea</taxon>
        <taxon>Pteromalidae</taxon>
        <taxon>Pteromalinae</taxon>
        <taxon>Trichomalopsis</taxon>
    </lineage>
</organism>
<evidence type="ECO:0000313" key="2">
    <source>
        <dbReference type="Proteomes" id="UP000215335"/>
    </source>
</evidence>
<reference evidence="1 2" key="1">
    <citation type="journal article" date="2017" name="Curr. Biol.">
        <title>The Evolution of Venom by Co-option of Single-Copy Genes.</title>
        <authorList>
            <person name="Martinson E.O."/>
            <person name="Mrinalini"/>
            <person name="Kelkar Y.D."/>
            <person name="Chang C.H."/>
            <person name="Werren J.H."/>
        </authorList>
    </citation>
    <scope>NUCLEOTIDE SEQUENCE [LARGE SCALE GENOMIC DNA]</scope>
    <source>
        <strain evidence="1 2">Alberta</strain>
        <tissue evidence="1">Whole body</tissue>
    </source>
</reference>
<name>A0A232FFG7_9HYME</name>
<proteinExistence type="predicted"/>
<comment type="caution">
    <text evidence="1">The sequence shown here is derived from an EMBL/GenBank/DDBJ whole genome shotgun (WGS) entry which is preliminary data.</text>
</comment>
<dbReference type="EMBL" id="NNAY01000342">
    <property type="protein sequence ID" value="OXU29057.1"/>
    <property type="molecule type" value="Genomic_DNA"/>
</dbReference>
<dbReference type="Proteomes" id="UP000215335">
    <property type="component" value="Unassembled WGS sequence"/>
</dbReference>
<keyword evidence="2" id="KW-1185">Reference proteome</keyword>
<dbReference type="AlphaFoldDB" id="A0A232FFG7"/>